<dbReference type="GO" id="GO:0005886">
    <property type="term" value="C:plasma membrane"/>
    <property type="evidence" value="ECO:0007669"/>
    <property type="project" value="TreeGrafter"/>
</dbReference>
<dbReference type="Gene3D" id="3.40.50.300">
    <property type="entry name" value="P-loop containing nucleotide triphosphate hydrolases"/>
    <property type="match status" value="1"/>
</dbReference>
<proteinExistence type="predicted"/>
<name>A0A537J7U9_9BACT</name>
<feature type="domain" description="Tyrosine-protein kinase G-rich" evidence="2">
    <location>
        <begin position="362"/>
        <end position="437"/>
    </location>
</feature>
<evidence type="ECO:0000313" key="3">
    <source>
        <dbReference type="EMBL" id="TMI79644.1"/>
    </source>
</evidence>
<dbReference type="InterPro" id="IPR050445">
    <property type="entry name" value="Bact_polysacc_biosynth/exp"/>
</dbReference>
<sequence>MNRPYEMRLRDVLDVFRRRRRFAVSAFSIALAAGVLVSAFVRPPYRASATITAAKTPPVVILEQPGVAGNANALPGIGSPDVPTLVALVKSQTVRDDAIARLAPMIGARRAQVLLNHLRVRTLWNTELVSVSVEDHDRNLAAAGANAVTASLVEMDLQDRRAWAKEMRRSVEEQLVIVDPRLHAAEDALVAFKTRYGNVPLSEKTVASLNRLAQLEAQRVDVRVQSREVKGRVQAVRSRLAVQARISPFQWMPSPLISSLETQLASEEIELSGLRGQFTPKHPAVVNVEARIAETKRRLNVELGHGPQVDRYGVDPVYQQLIQQVRQDEVAGSALDARDQALTSEVSRYEGELQDLPALELTEVRLIRSEKEADDTHQLLTAKLQQALVAEASIGSVVRIIDSAQPPLRPMSPRWLGVALGGCLGLLLGFGGSLVKEQIDDPIKGADHAERALGAPVLASIPRPADEGRAWPVLADHGAPPAFAESFRYLRTSLLHLRPSLPRTILVTSPGDGGTTAAVANQLAVAFAEAGLRTWLVDCDLRTQSLTRARAGSHVRAGTREGIAEWLTADMPEADLLLGTATRNLTFVAAGTPTPNAVNLLGGPRMRAFLRRDREDVDVTVVAAPPVLAVADAAALAPLVDGVVLVVRVGVGPQEAAEKAKRQLEAVGGRLLGLVVFGVPSDTF</sequence>
<evidence type="ECO:0000256" key="1">
    <source>
        <dbReference type="SAM" id="Phobius"/>
    </source>
</evidence>
<dbReference type="Pfam" id="PF13807">
    <property type="entry name" value="GNVR"/>
    <property type="match status" value="1"/>
</dbReference>
<organism evidence="3 4">
    <name type="scientific">Candidatus Segetimicrobium genomatis</name>
    <dbReference type="NCBI Taxonomy" id="2569760"/>
    <lineage>
        <taxon>Bacteria</taxon>
        <taxon>Bacillati</taxon>
        <taxon>Candidatus Sysuimicrobiota</taxon>
        <taxon>Candidatus Sysuimicrobiia</taxon>
        <taxon>Candidatus Sysuimicrobiales</taxon>
        <taxon>Candidatus Segetimicrobiaceae</taxon>
        <taxon>Candidatus Segetimicrobium</taxon>
    </lineage>
</organism>
<evidence type="ECO:0000259" key="2">
    <source>
        <dbReference type="Pfam" id="PF13807"/>
    </source>
</evidence>
<feature type="non-terminal residue" evidence="3">
    <location>
        <position position="684"/>
    </location>
</feature>
<dbReference type="InterPro" id="IPR027417">
    <property type="entry name" value="P-loop_NTPase"/>
</dbReference>
<dbReference type="GO" id="GO:0004713">
    <property type="term" value="F:protein tyrosine kinase activity"/>
    <property type="evidence" value="ECO:0007669"/>
    <property type="project" value="TreeGrafter"/>
</dbReference>
<comment type="caution">
    <text evidence="3">The sequence shown here is derived from an EMBL/GenBank/DDBJ whole genome shotgun (WGS) entry which is preliminary data.</text>
</comment>
<dbReference type="PANTHER" id="PTHR32309:SF13">
    <property type="entry name" value="FERRIC ENTEROBACTIN TRANSPORT PROTEIN FEPE"/>
    <property type="match status" value="1"/>
</dbReference>
<dbReference type="Proteomes" id="UP000320048">
    <property type="component" value="Unassembled WGS sequence"/>
</dbReference>
<accession>A0A537J7U9</accession>
<dbReference type="AlphaFoldDB" id="A0A537J7U9"/>
<dbReference type="SUPFAM" id="SSF52540">
    <property type="entry name" value="P-loop containing nucleoside triphosphate hydrolases"/>
    <property type="match status" value="1"/>
</dbReference>
<protein>
    <recommendedName>
        <fullName evidence="2">Tyrosine-protein kinase G-rich domain-containing protein</fullName>
    </recommendedName>
</protein>
<feature type="transmembrane region" description="Helical" evidence="1">
    <location>
        <begin position="21"/>
        <end position="41"/>
    </location>
</feature>
<keyword evidence="1" id="KW-0472">Membrane</keyword>
<evidence type="ECO:0000313" key="4">
    <source>
        <dbReference type="Proteomes" id="UP000320048"/>
    </source>
</evidence>
<keyword evidence="1" id="KW-1133">Transmembrane helix</keyword>
<keyword evidence="1" id="KW-0812">Transmembrane</keyword>
<dbReference type="InterPro" id="IPR032807">
    <property type="entry name" value="GNVR"/>
</dbReference>
<dbReference type="EMBL" id="VBAO01000269">
    <property type="protein sequence ID" value="TMI79644.1"/>
    <property type="molecule type" value="Genomic_DNA"/>
</dbReference>
<reference evidence="3 4" key="1">
    <citation type="journal article" date="2019" name="Nat. Microbiol.">
        <title>Mediterranean grassland soil C-N compound turnover is dependent on rainfall and depth, and is mediated by genomically divergent microorganisms.</title>
        <authorList>
            <person name="Diamond S."/>
            <person name="Andeer P.F."/>
            <person name="Li Z."/>
            <person name="Crits-Christoph A."/>
            <person name="Burstein D."/>
            <person name="Anantharaman K."/>
            <person name="Lane K.R."/>
            <person name="Thomas B.C."/>
            <person name="Pan C."/>
            <person name="Northen T.R."/>
            <person name="Banfield J.F."/>
        </authorList>
    </citation>
    <scope>NUCLEOTIDE SEQUENCE [LARGE SCALE GENOMIC DNA]</scope>
    <source>
        <strain evidence="3">NP_7</strain>
    </source>
</reference>
<dbReference type="PANTHER" id="PTHR32309">
    <property type="entry name" value="TYROSINE-PROTEIN KINASE"/>
    <property type="match status" value="1"/>
</dbReference>
<gene>
    <name evidence="3" type="ORF">E6H04_10235</name>
</gene>